<reference evidence="2" key="2">
    <citation type="submission" date="2010-05" db="EMBL/GenBank/DDBJ databases">
        <title>Revision and reannotation of the Halomonas elongata DSM 2581(T) genome.</title>
        <authorList>
            <person name="Pfeiffer F."/>
            <person name="Bagyan I."/>
            <person name="Alfaro-Espinoza G."/>
            <person name="Zamora-Lagos M.A."/>
            <person name="Habermann B."/>
            <person name="Oesterhelt D."/>
            <person name="Kunte H.J."/>
        </authorList>
    </citation>
    <scope>NUCLEOTIDE SEQUENCE</scope>
    <source>
        <strain evidence="2">Type strain: DSM 2581</strain>
    </source>
</reference>
<dbReference type="Proteomes" id="UP001322512">
    <property type="component" value="Chromosome"/>
</dbReference>
<dbReference type="Proteomes" id="UP000008707">
    <property type="component" value="Chromosome"/>
</dbReference>
<name>A0A1R4A4I1_HALED</name>
<organism evidence="2 4">
    <name type="scientific">Halomonas elongata (strain ATCC 33173 / DSM 2581 / NBRC 15536 / NCIMB 2198 / 1H9)</name>
    <dbReference type="NCBI Taxonomy" id="768066"/>
    <lineage>
        <taxon>Bacteria</taxon>
        <taxon>Pseudomonadati</taxon>
        <taxon>Pseudomonadota</taxon>
        <taxon>Gammaproteobacteria</taxon>
        <taxon>Oceanospirillales</taxon>
        <taxon>Halomonadaceae</taxon>
        <taxon>Halomonas</taxon>
    </lineage>
</organism>
<dbReference type="Pfam" id="PF13503">
    <property type="entry name" value="DUF4123"/>
    <property type="match status" value="1"/>
</dbReference>
<evidence type="ECO:0000313" key="2">
    <source>
        <dbReference type="EMBL" id="SJK83872.1"/>
    </source>
</evidence>
<accession>A0A1R4A4I1</accession>
<proteinExistence type="predicted"/>
<dbReference type="InterPro" id="IPR025391">
    <property type="entry name" value="DUF4123"/>
</dbReference>
<sequence>MKREVRPNAWRNIEDSDSNRYALIEMGALPGETRTSLIEAADGDYWPLIRDTRQEHLIREGPWLMELPDGDLDGQSLGAMGCGVMAWIESPQSGDSLARQLAPAMTVISPEGKTWLMRFYLPSLIQALHEANSWAWHRDLFNGIERWWYPDQEEGWQSLAGLLDDGLRHDAWRLDCDLDLWTSLRGDTEATALTAHFVSEMPELFEDVCPCDRPGRVAKALFAADEIKLFRPEDRRIYVYLWLEKGESFLQSDSMKRCLEQAVCGDKTLLECLQTQEEY</sequence>
<dbReference type="KEGG" id="hel:HELO_4076B"/>
<dbReference type="AlphaFoldDB" id="A0A1R4A4I1"/>
<evidence type="ECO:0000259" key="1">
    <source>
        <dbReference type="Pfam" id="PF13503"/>
    </source>
</evidence>
<gene>
    <name evidence="2" type="ORF">HELO_4076B</name>
    <name evidence="3" type="ORF">SR933_15005</name>
</gene>
<reference evidence="2" key="1">
    <citation type="journal article" date="2010" name="Environ. Microbiol.">
        <title>A blueprint of ectoine metabolism from the genome of the industrial producer Halomonas elongata DSM 2581(T).</title>
        <authorList>
            <person name="Schwibbert K."/>
            <person name="Marin-Sanguino A."/>
            <person name="Bagyan I."/>
            <person name="Heidrich G."/>
            <person name="Lentzen G."/>
            <person name="Seitz H."/>
            <person name="Rampp M."/>
            <person name="Schuster S.C."/>
            <person name="Klenk H.P."/>
            <person name="Pfeiffer F."/>
            <person name="Oesterhelt D."/>
            <person name="Kunte H.J."/>
        </authorList>
    </citation>
    <scope>NUCLEOTIDE SEQUENCE</scope>
    <source>
        <strain evidence="2">Type strain: DSM 2581</strain>
    </source>
</reference>
<dbReference type="EMBL" id="FN869568">
    <property type="protein sequence ID" value="SJK83872.1"/>
    <property type="molecule type" value="Genomic_DNA"/>
</dbReference>
<evidence type="ECO:0000313" key="4">
    <source>
        <dbReference type="Proteomes" id="UP000008707"/>
    </source>
</evidence>
<dbReference type="RefSeq" id="WP_041602223.1">
    <property type="nucleotide sequence ID" value="NC_014532.2"/>
</dbReference>
<keyword evidence="5" id="KW-1185">Reference proteome</keyword>
<protein>
    <submittedName>
        <fullName evidence="2">DUF4123 domain protein</fullName>
    </submittedName>
    <submittedName>
        <fullName evidence="3">DUF4123 domain-containing protein</fullName>
    </submittedName>
</protein>
<dbReference type="EMBL" id="CP139472">
    <property type="protein sequence ID" value="WPU46548.1"/>
    <property type="molecule type" value="Genomic_DNA"/>
</dbReference>
<evidence type="ECO:0000313" key="3">
    <source>
        <dbReference type="EMBL" id="WPU46548.1"/>
    </source>
</evidence>
<feature type="domain" description="DUF4123" evidence="1">
    <location>
        <begin position="21"/>
        <end position="131"/>
    </location>
</feature>
<dbReference type="OrthoDB" id="6152448at2"/>
<evidence type="ECO:0000313" key="5">
    <source>
        <dbReference type="Proteomes" id="UP001322512"/>
    </source>
</evidence>
<dbReference type="GeneID" id="91011494"/>
<reference evidence="3 5" key="4">
    <citation type="submission" date="2023-11" db="EMBL/GenBank/DDBJ databases">
        <title>MicrobeMod: A computational toolkit for identifying prokaryotic methylation and restriction-modification with nanopore sequencing.</title>
        <authorList>
            <person name="Crits-Christoph A."/>
            <person name="Kang S.C."/>
            <person name="Lee H."/>
            <person name="Ostrov N."/>
        </authorList>
    </citation>
    <scope>NUCLEOTIDE SEQUENCE [LARGE SCALE GENOMIC DNA]</scope>
    <source>
        <strain evidence="3 5">ATCC 33173</strain>
    </source>
</reference>
<reference evidence="4" key="3">
    <citation type="journal article" date="2011" name="Environ. Microbiol.">
        <title>A blueprint of ectoine metabolism from the genome of the industrial producer Halomonas elongata DSM 2581(T).</title>
        <authorList>
            <person name="Schwibbert K."/>
            <person name="Marin-Sanguino A."/>
            <person name="Bagyan I."/>
            <person name="Heidrich G."/>
            <person name="Lentzen G."/>
            <person name="Seitz H."/>
            <person name="Rampp M."/>
            <person name="Schuster S.C."/>
            <person name="Klenk H.P."/>
            <person name="Pfeiffer F."/>
            <person name="Oesterhelt D."/>
            <person name="Kunte H.J."/>
        </authorList>
    </citation>
    <scope>NUCLEOTIDE SEQUENCE [LARGE SCALE GENOMIC DNA]</scope>
    <source>
        <strain evidence="4">ATCC 33173 / DSM 2581 / NBRC 15536 / NCIMB 2198 / 1H9</strain>
    </source>
</reference>